<accession>A0A2V4E3T9</accession>
<organism evidence="1 2">
    <name type="scientific">Gilliamella apicola</name>
    <dbReference type="NCBI Taxonomy" id="1196095"/>
    <lineage>
        <taxon>Bacteria</taxon>
        <taxon>Pseudomonadati</taxon>
        <taxon>Pseudomonadota</taxon>
        <taxon>Gammaproteobacteria</taxon>
        <taxon>Orbales</taxon>
        <taxon>Orbaceae</taxon>
        <taxon>Gilliamella</taxon>
    </lineage>
</organism>
<dbReference type="AlphaFoldDB" id="A0A2V4E3T9"/>
<protein>
    <submittedName>
        <fullName evidence="1">Uncharacterized protein</fullName>
    </submittedName>
</protein>
<proteinExistence type="predicted"/>
<sequence>MARFIEKLTTLSVKKINTADCYGDGGGLCARESGAISWIFRFNFKKRALNQTWCYTYCFFVGSKRRSAQLSKVVKRKKQLKRIK</sequence>
<evidence type="ECO:0000313" key="2">
    <source>
        <dbReference type="Proteomes" id="UP000247932"/>
    </source>
</evidence>
<dbReference type="EMBL" id="QGLR01000008">
    <property type="protein sequence ID" value="PXZ07925.1"/>
    <property type="molecule type" value="Genomic_DNA"/>
</dbReference>
<evidence type="ECO:0000313" key="1">
    <source>
        <dbReference type="EMBL" id="PXZ07925.1"/>
    </source>
</evidence>
<name>A0A2V4E3T9_9GAMM</name>
<reference evidence="1 2" key="1">
    <citation type="submission" date="2018-05" db="EMBL/GenBank/DDBJ databases">
        <title>Reference genomes for bee gut microbiota database.</title>
        <authorList>
            <person name="Ellegaard K.M."/>
        </authorList>
    </citation>
    <scope>NUCLEOTIDE SEQUENCE [LARGE SCALE GENOMIC DNA]</scope>
    <source>
        <strain evidence="1 2">ESL0182</strain>
    </source>
</reference>
<dbReference type="RefSeq" id="WP_110432917.1">
    <property type="nucleotide sequence ID" value="NZ_QGLR01000008.1"/>
</dbReference>
<dbReference type="Proteomes" id="UP000247932">
    <property type="component" value="Unassembled WGS sequence"/>
</dbReference>
<comment type="caution">
    <text evidence="1">The sequence shown here is derived from an EMBL/GenBank/DDBJ whole genome shotgun (WGS) entry which is preliminary data.</text>
</comment>
<gene>
    <name evidence="1" type="ORF">DKK70_04525</name>
</gene>
<keyword evidence="2" id="KW-1185">Reference proteome</keyword>